<evidence type="ECO:0000256" key="4">
    <source>
        <dbReference type="ARBA" id="ARBA00022989"/>
    </source>
</evidence>
<evidence type="ECO:0000256" key="2">
    <source>
        <dbReference type="ARBA" id="ARBA00006024"/>
    </source>
</evidence>
<dbReference type="InterPro" id="IPR059000">
    <property type="entry name" value="ATPase_P-type_domA"/>
</dbReference>
<evidence type="ECO:0000256" key="5">
    <source>
        <dbReference type="ARBA" id="ARBA00023136"/>
    </source>
</evidence>
<keyword evidence="9" id="KW-1185">Reference proteome</keyword>
<keyword evidence="6" id="KW-0547">Nucleotide-binding</keyword>
<dbReference type="NCBIfam" id="TIGR01512">
    <property type="entry name" value="ATPase-IB2_Cd"/>
    <property type="match status" value="1"/>
</dbReference>
<comment type="similarity">
    <text evidence="2 6">Belongs to the cation transport ATPase (P-type) (TC 3.A.3) family. Type IB subfamily.</text>
</comment>
<dbReference type="InterPro" id="IPR018303">
    <property type="entry name" value="ATPase_P-typ_P_site"/>
</dbReference>
<dbReference type="GO" id="GO:0005886">
    <property type="term" value="C:plasma membrane"/>
    <property type="evidence" value="ECO:0007669"/>
    <property type="project" value="UniProtKB-SubCell"/>
</dbReference>
<evidence type="ECO:0000259" key="7">
    <source>
        <dbReference type="Pfam" id="PF00122"/>
    </source>
</evidence>
<dbReference type="PRINTS" id="PR00119">
    <property type="entry name" value="CATATPASE"/>
</dbReference>
<reference evidence="9" key="2">
    <citation type="journal article" date="2019" name="MicrobiologyOpen">
        <title>High-quality draft genome sequence of Gaiella occulta isolated from a 150 meter deep mineral water borehole and comparison with the genome sequences of other deep-branching lineages of the phylum Actinobacteria.</title>
        <authorList>
            <person name="Severino R."/>
            <person name="Froufe H.J.C."/>
            <person name="Barroso C."/>
            <person name="Albuquerque L."/>
            <person name="Lobo-da-Cunha A."/>
            <person name="da Costa M.S."/>
            <person name="Egas C."/>
        </authorList>
    </citation>
    <scope>NUCLEOTIDE SEQUENCE [LARGE SCALE GENOMIC DNA]</scope>
    <source>
        <strain evidence="9">F2-233</strain>
    </source>
</reference>
<dbReference type="GO" id="GO:0019829">
    <property type="term" value="F:ATPase-coupled monoatomic cation transmembrane transporter activity"/>
    <property type="evidence" value="ECO:0007669"/>
    <property type="project" value="InterPro"/>
</dbReference>
<dbReference type="GO" id="GO:0016887">
    <property type="term" value="F:ATP hydrolysis activity"/>
    <property type="evidence" value="ECO:0007669"/>
    <property type="project" value="InterPro"/>
</dbReference>
<organism evidence="8 9">
    <name type="scientific">Gaiella occulta</name>
    <dbReference type="NCBI Taxonomy" id="1002870"/>
    <lineage>
        <taxon>Bacteria</taxon>
        <taxon>Bacillati</taxon>
        <taxon>Actinomycetota</taxon>
        <taxon>Thermoleophilia</taxon>
        <taxon>Gaiellales</taxon>
        <taxon>Gaiellaceae</taxon>
        <taxon>Gaiella</taxon>
    </lineage>
</organism>
<keyword evidence="6" id="KW-1003">Cell membrane</keyword>
<evidence type="ECO:0000313" key="9">
    <source>
        <dbReference type="Proteomes" id="UP000254134"/>
    </source>
</evidence>
<evidence type="ECO:0000256" key="6">
    <source>
        <dbReference type="RuleBase" id="RU362081"/>
    </source>
</evidence>
<dbReference type="SUPFAM" id="SSF81653">
    <property type="entry name" value="Calcium ATPase, transduction domain A"/>
    <property type="match status" value="1"/>
</dbReference>
<dbReference type="AlphaFoldDB" id="A0A7M2YXN8"/>
<feature type="transmembrane region" description="Helical" evidence="6">
    <location>
        <begin position="566"/>
        <end position="585"/>
    </location>
</feature>
<dbReference type="InterPro" id="IPR008250">
    <property type="entry name" value="ATPase_P-typ_transduc_dom_A_sf"/>
</dbReference>
<evidence type="ECO:0000313" key="8">
    <source>
        <dbReference type="EMBL" id="RDI74339.1"/>
    </source>
</evidence>
<dbReference type="SUPFAM" id="SSF56784">
    <property type="entry name" value="HAD-like"/>
    <property type="match status" value="1"/>
</dbReference>
<evidence type="ECO:0000256" key="1">
    <source>
        <dbReference type="ARBA" id="ARBA00004651"/>
    </source>
</evidence>
<accession>A0A7M2YXN8</accession>
<keyword evidence="4 6" id="KW-1133">Transmembrane helix</keyword>
<keyword evidence="5 6" id="KW-0472">Membrane</keyword>
<dbReference type="Pfam" id="PF00122">
    <property type="entry name" value="E1-E2_ATPase"/>
    <property type="match status" value="1"/>
</dbReference>
<dbReference type="InterPro" id="IPR023299">
    <property type="entry name" value="ATPase_P-typ_cyto_dom_N"/>
</dbReference>
<keyword evidence="6" id="KW-0067">ATP-binding</keyword>
<feature type="domain" description="P-type ATPase A" evidence="7">
    <location>
        <begin position="111"/>
        <end position="209"/>
    </location>
</feature>
<dbReference type="InterPro" id="IPR001757">
    <property type="entry name" value="P_typ_ATPase"/>
</dbReference>
<gene>
    <name evidence="8" type="ORF">Gocc_1915</name>
</gene>
<dbReference type="PROSITE" id="PS00154">
    <property type="entry name" value="ATPASE_E1_E2"/>
    <property type="match status" value="1"/>
</dbReference>
<dbReference type="InterPro" id="IPR027256">
    <property type="entry name" value="P-typ_ATPase_IB"/>
</dbReference>
<feature type="transmembrane region" description="Helical" evidence="6">
    <location>
        <begin position="61"/>
        <end position="84"/>
    </location>
</feature>
<comment type="caution">
    <text evidence="8">The sequence shown here is derived from an EMBL/GenBank/DDBJ whole genome shotgun (WGS) entry which is preliminary data.</text>
</comment>
<dbReference type="SUPFAM" id="SSF81665">
    <property type="entry name" value="Calcium ATPase, transmembrane domain M"/>
    <property type="match status" value="1"/>
</dbReference>
<feature type="transmembrane region" description="Helical" evidence="6">
    <location>
        <begin position="226"/>
        <end position="245"/>
    </location>
</feature>
<keyword evidence="6" id="KW-0479">Metal-binding</keyword>
<dbReference type="Proteomes" id="UP000254134">
    <property type="component" value="Unassembled WGS sequence"/>
</dbReference>
<dbReference type="InterPro" id="IPR036412">
    <property type="entry name" value="HAD-like_sf"/>
</dbReference>
<dbReference type="Pfam" id="PF00702">
    <property type="entry name" value="Hydrolase"/>
    <property type="match status" value="1"/>
</dbReference>
<dbReference type="NCBIfam" id="TIGR01525">
    <property type="entry name" value="ATPase-IB_hvy"/>
    <property type="match status" value="1"/>
</dbReference>
<dbReference type="GO" id="GO:0005524">
    <property type="term" value="F:ATP binding"/>
    <property type="evidence" value="ECO:0007669"/>
    <property type="project" value="UniProtKB-UniRule"/>
</dbReference>
<dbReference type="OrthoDB" id="7059309at2"/>
<dbReference type="NCBIfam" id="TIGR01494">
    <property type="entry name" value="ATPase_P-type"/>
    <property type="match status" value="2"/>
</dbReference>
<evidence type="ECO:0000256" key="3">
    <source>
        <dbReference type="ARBA" id="ARBA00022692"/>
    </source>
</evidence>
<dbReference type="PANTHER" id="PTHR48085:SF5">
    <property type="entry name" value="CADMIUM_ZINC-TRANSPORTING ATPASE HMA4-RELATED"/>
    <property type="match status" value="1"/>
</dbReference>
<dbReference type="EMBL" id="QQZY01000004">
    <property type="protein sequence ID" value="RDI74339.1"/>
    <property type="molecule type" value="Genomic_DNA"/>
</dbReference>
<dbReference type="PROSITE" id="PS51257">
    <property type="entry name" value="PROKAR_LIPOPROTEIN"/>
    <property type="match status" value="1"/>
</dbReference>
<name>A0A7M2YXN8_9ACTN</name>
<dbReference type="Gene3D" id="2.70.150.10">
    <property type="entry name" value="Calcium-transporting ATPase, cytoplasmic transduction domain A"/>
    <property type="match status" value="1"/>
</dbReference>
<dbReference type="GO" id="GO:0046872">
    <property type="term" value="F:metal ion binding"/>
    <property type="evidence" value="ECO:0007669"/>
    <property type="project" value="UniProtKB-KW"/>
</dbReference>
<proteinExistence type="inferred from homology"/>
<dbReference type="PANTHER" id="PTHR48085">
    <property type="entry name" value="CADMIUM/ZINC-TRANSPORTING ATPASE HMA2-RELATED"/>
    <property type="match status" value="1"/>
</dbReference>
<reference evidence="8 9" key="1">
    <citation type="submission" date="2018-07" db="EMBL/GenBank/DDBJ databases">
        <title>High-quality-draft genome sequence of Gaiella occulta.</title>
        <authorList>
            <person name="Severino R."/>
            <person name="Froufe H.J.C."/>
            <person name="Rainey F.A."/>
            <person name="Barroso C."/>
            <person name="Albuquerque L."/>
            <person name="Lobo-Da-Cunha A."/>
            <person name="Da Costa M.S."/>
            <person name="Egas C."/>
        </authorList>
    </citation>
    <scope>NUCLEOTIDE SEQUENCE [LARGE SCALE GENOMIC DNA]</scope>
    <source>
        <strain evidence="8 9">F2-233</strain>
    </source>
</reference>
<protein>
    <submittedName>
        <fullName evidence="8">Heavy metal translocating P-type ATPase</fullName>
    </submittedName>
</protein>
<dbReference type="Gene3D" id="3.40.1110.10">
    <property type="entry name" value="Calcium-transporting ATPase, cytoplasmic domain N"/>
    <property type="match status" value="1"/>
</dbReference>
<dbReference type="InterPro" id="IPR051014">
    <property type="entry name" value="Cation_Transport_ATPase_IB"/>
</dbReference>
<dbReference type="RefSeq" id="WP_114796339.1">
    <property type="nucleotide sequence ID" value="NZ_QQZY01000004.1"/>
</dbReference>
<feature type="transmembrane region" description="Helical" evidence="6">
    <location>
        <begin position="251"/>
        <end position="275"/>
    </location>
</feature>
<dbReference type="GO" id="GO:0015086">
    <property type="term" value="F:cadmium ion transmembrane transporter activity"/>
    <property type="evidence" value="ECO:0007669"/>
    <property type="project" value="TreeGrafter"/>
</dbReference>
<dbReference type="InterPro" id="IPR023214">
    <property type="entry name" value="HAD_sf"/>
</dbReference>
<dbReference type="Gene3D" id="3.40.50.1000">
    <property type="entry name" value="HAD superfamily/HAD-like"/>
    <property type="match status" value="1"/>
</dbReference>
<sequence length="611" mass="62394">MRARLLALTALAAIACGGVLWLLDHPGLADLAWGVGAAAVLVPLALATARALGRGDVGVDAIALIAIAWSLLLGEQLAAVIVALMMSGGEALESWAAGRARRELRLLVERAPRIAHRHADGAVEEVAVEELQPADVVVVRAGEVVPADGTVVRGEAVIDESALTGEPLPVTIAAGADVRSGTANAGDAFDLRVTRPAAESAYAAIVRLVREAESDRSRFTRLADRYAAFFLPFSLAVAGIAWLATGDAKRGLAVMVVATPCPLILAAPIAFVAGLSRAARAGVIVKGAGALERLGAARTVLLDKTGTLTLGAPDVERVVPLGSLPAGEVLRLAASLDQMSVHVLADSLVRDARRRGLALAVPTAVTEDAGHGIAGEVEGRHVAVGSSGWLAAQGIAGVGERSRGEDGADDAGRAEVLVAVDGALEGIVVMGDRLRPGAESLAGDLRDAGISEIALVTGDRREVADEVARLAGIDRVLAEQTPEDKLDAVRAMIGAHGESGAVVMVGDGINDAPALALADVGIAMAGKGATVSSEAADVVITVDRADRIALSIRIGRRSVHIARQSVTVGLGLSITAMIVAAFGYLPPVWGALLQEVIDVAVILNALRALRG</sequence>
<keyword evidence="3 6" id="KW-0812">Transmembrane</keyword>
<dbReference type="InterPro" id="IPR023298">
    <property type="entry name" value="ATPase_P-typ_TM_dom_sf"/>
</dbReference>
<comment type="subcellular location">
    <subcellularLocation>
        <location evidence="1">Cell membrane</location>
        <topology evidence="1">Multi-pass membrane protein</topology>
    </subcellularLocation>
</comment>